<dbReference type="KEGG" id="fld:ABNE31_07730"/>
<dbReference type="EMBL" id="CP157804">
    <property type="protein sequence ID" value="XBQ24794.1"/>
    <property type="molecule type" value="Genomic_DNA"/>
</dbReference>
<sequence>MNIKRTHLLALAILLPCGLFSQEFIQGRLLDSVSKAPVVFANILLEGSSKGVISNEDGSFRIPMEFKSEYEGLLISSLGYESVSVAMDALSEDRLNTIYLTPRTIALQETTVVGYTKRSLAKRIVRKAIRAIPRNFSKDPFSLVGYYRDYQQDEGTYLNLNESIVEVRDEGFHKSDAKTTKYQIYRLVKNMDFPRDSISSMSYDYENQNKVIAQGFLPSYNGNELVILRVHDAVRNYDIDSYSFVNNLRRDFVHNHDFQMGSDVYLDGEWLYSVLFDTYKENVRAKGRIIISKTDYSIYGLDYAAYEWNKKKEGSEPSNEDSSRMIFHIQSEYRPYQGKMFLNYLSFSNRFVVRLSPAFMLKNITIDTNNKITWLEFNNPVNISSTLDKEHYEVFFRKKKLAFELLKGHEEEDKVFIRPIFTSEKDETAYFSNDREAIKKRMVYKVKGLMDVYGNMLGHSEQKEYLQYREFFTQRILQRNDGAENGVPMDKERPLFDHVVTDESVEAVQDYWMNTPLQEANNPPE</sequence>
<accession>A0AAU7N2R6</accession>
<dbReference type="GO" id="GO:0004180">
    <property type="term" value="F:carboxypeptidase activity"/>
    <property type="evidence" value="ECO:0007669"/>
    <property type="project" value="UniProtKB-KW"/>
</dbReference>
<dbReference type="AlphaFoldDB" id="A0AAU7N2R6"/>
<proteinExistence type="predicted"/>
<name>A0AAU7N2R6_9FLAO</name>
<dbReference type="InterPro" id="IPR008969">
    <property type="entry name" value="CarboxyPept-like_regulatory"/>
</dbReference>
<reference evidence="1" key="1">
    <citation type="submission" date="2024-05" db="EMBL/GenBank/DDBJ databases">
        <title>Draft Genome Sequences of Flagellimonas sp. MMG031 and Marinobacter sp. MMG032 Isolated from the dinoflagellate Symbiodinium pilosum.</title>
        <authorList>
            <person name="Shikuma N.J."/>
            <person name="Farrell M.V."/>
        </authorList>
    </citation>
    <scope>NUCLEOTIDE SEQUENCE</scope>
    <source>
        <strain evidence="1">MMG031</strain>
    </source>
</reference>
<keyword evidence="1" id="KW-0121">Carboxypeptidase</keyword>
<keyword evidence="1" id="KW-0378">Hydrolase</keyword>
<dbReference type="SUPFAM" id="SSF49464">
    <property type="entry name" value="Carboxypeptidase regulatory domain-like"/>
    <property type="match status" value="1"/>
</dbReference>
<evidence type="ECO:0000313" key="1">
    <source>
        <dbReference type="EMBL" id="XBQ24794.1"/>
    </source>
</evidence>
<dbReference type="Pfam" id="PF13715">
    <property type="entry name" value="CarbopepD_reg_2"/>
    <property type="match status" value="1"/>
</dbReference>
<protein>
    <submittedName>
        <fullName evidence="1">Carboxypeptidase-like regulatory domain-containing protein</fullName>
    </submittedName>
</protein>
<keyword evidence="1" id="KW-0645">Protease</keyword>
<gene>
    <name evidence="1" type="ORF">ABNE31_07730</name>
</gene>
<dbReference type="RefSeq" id="WP_349352936.1">
    <property type="nucleotide sequence ID" value="NZ_CP157804.1"/>
</dbReference>
<organism evidence="1">
    <name type="scientific">Flagellimonas sp. MMG031</name>
    <dbReference type="NCBI Taxonomy" id="3158549"/>
    <lineage>
        <taxon>Bacteria</taxon>
        <taxon>Pseudomonadati</taxon>
        <taxon>Bacteroidota</taxon>
        <taxon>Flavobacteriia</taxon>
        <taxon>Flavobacteriales</taxon>
        <taxon>Flavobacteriaceae</taxon>
        <taxon>Flagellimonas</taxon>
    </lineage>
</organism>